<dbReference type="SUPFAM" id="SSF50729">
    <property type="entry name" value="PH domain-like"/>
    <property type="match status" value="3"/>
</dbReference>
<gene>
    <name evidence="4" type="ORF">HJC23_001015</name>
</gene>
<accession>A0ABD3NYI6</accession>
<dbReference type="PANTHER" id="PTHR23180:SF160">
    <property type="entry name" value="ADP-RIBOSYLATION FACTOR GTPASE-ACTIVATING PROTEIN EFFECTOR PROTEIN 1"/>
    <property type="match status" value="1"/>
</dbReference>
<proteinExistence type="predicted"/>
<evidence type="ECO:0000313" key="5">
    <source>
        <dbReference type="Proteomes" id="UP001516023"/>
    </source>
</evidence>
<evidence type="ECO:0000256" key="1">
    <source>
        <dbReference type="ARBA" id="ARBA00022723"/>
    </source>
</evidence>
<feature type="domain" description="PH" evidence="3">
    <location>
        <begin position="413"/>
        <end position="520"/>
    </location>
</feature>
<dbReference type="GO" id="GO:0046872">
    <property type="term" value="F:metal ion binding"/>
    <property type="evidence" value="ECO:0007669"/>
    <property type="project" value="UniProtKB-KW"/>
</dbReference>
<dbReference type="PANTHER" id="PTHR23180">
    <property type="entry name" value="CENTAURIN/ARF"/>
    <property type="match status" value="1"/>
</dbReference>
<dbReference type="Pfam" id="PF00169">
    <property type="entry name" value="PH"/>
    <property type="match status" value="2"/>
</dbReference>
<evidence type="ECO:0000313" key="4">
    <source>
        <dbReference type="EMBL" id="KAL3780733.1"/>
    </source>
</evidence>
<protein>
    <recommendedName>
        <fullName evidence="3">PH domain-containing protein</fullName>
    </recommendedName>
</protein>
<feature type="domain" description="PH" evidence="3">
    <location>
        <begin position="223"/>
        <end position="317"/>
    </location>
</feature>
<dbReference type="InterPro" id="IPR011993">
    <property type="entry name" value="PH-like_dom_sf"/>
</dbReference>
<evidence type="ECO:0000256" key="2">
    <source>
        <dbReference type="ARBA" id="ARBA00022833"/>
    </source>
</evidence>
<dbReference type="InterPro" id="IPR001849">
    <property type="entry name" value="PH_domain"/>
</dbReference>
<dbReference type="Proteomes" id="UP001516023">
    <property type="component" value="Unassembled WGS sequence"/>
</dbReference>
<reference evidence="4 5" key="1">
    <citation type="journal article" date="2020" name="G3 (Bethesda)">
        <title>Improved Reference Genome for Cyclotella cryptica CCMP332, a Model for Cell Wall Morphogenesis, Salinity Adaptation, and Lipid Production in Diatoms (Bacillariophyta).</title>
        <authorList>
            <person name="Roberts W.R."/>
            <person name="Downey K.M."/>
            <person name="Ruck E.C."/>
            <person name="Traller J.C."/>
            <person name="Alverson A.J."/>
        </authorList>
    </citation>
    <scope>NUCLEOTIDE SEQUENCE [LARGE SCALE GENOMIC DNA]</scope>
    <source>
        <strain evidence="4 5">CCMP332</strain>
    </source>
</reference>
<dbReference type="InterPro" id="IPR045258">
    <property type="entry name" value="ACAP1/2/3-like"/>
</dbReference>
<name>A0ABD3NYI6_9STRA</name>
<keyword evidence="1" id="KW-0479">Metal-binding</keyword>
<keyword evidence="2" id="KW-0862">Zinc</keyword>
<dbReference type="Gene3D" id="2.30.29.30">
    <property type="entry name" value="Pleckstrin-homology domain (PH domain)/Phosphotyrosine-binding domain (PTB)"/>
    <property type="match status" value="2"/>
</dbReference>
<dbReference type="AlphaFoldDB" id="A0ABD3NYI6"/>
<dbReference type="PROSITE" id="PS50003">
    <property type="entry name" value="PH_DOMAIN"/>
    <property type="match status" value="3"/>
</dbReference>
<organism evidence="4 5">
    <name type="scientific">Cyclotella cryptica</name>
    <dbReference type="NCBI Taxonomy" id="29204"/>
    <lineage>
        <taxon>Eukaryota</taxon>
        <taxon>Sar</taxon>
        <taxon>Stramenopiles</taxon>
        <taxon>Ochrophyta</taxon>
        <taxon>Bacillariophyta</taxon>
        <taxon>Coscinodiscophyceae</taxon>
        <taxon>Thalassiosirophycidae</taxon>
        <taxon>Stephanodiscales</taxon>
        <taxon>Stephanodiscaceae</taxon>
        <taxon>Cyclotella</taxon>
    </lineage>
</organism>
<comment type="caution">
    <text evidence="4">The sequence shown here is derived from an EMBL/GenBank/DDBJ whole genome shotgun (WGS) entry which is preliminary data.</text>
</comment>
<keyword evidence="5" id="KW-1185">Reference proteome</keyword>
<dbReference type="SMART" id="SM00233">
    <property type="entry name" value="PH"/>
    <property type="match status" value="4"/>
</dbReference>
<dbReference type="CDD" id="cd00821">
    <property type="entry name" value="PH"/>
    <property type="match status" value="2"/>
</dbReference>
<sequence length="734" mass="81573">MLLSSPKKIKSRDHDLLAQTGITKAGYLLKQKCKFRWESCFLILNDHCLTYCSEEHNFSKPDGNLLLSASTRVYIQHGEEAVIRIETGFEVLFLKGRDFAETKEWKKAIHTNAGKLSGLARGLFGVKCKNGRVNDHFLMLHSQGIITIHPSFGQARVIDRIYSLTEHTSFAVKGNTISIKSEDSLTIVAKNDIEQKSFIYALEIIVSSLSSFRSKVFANPPPMPVHSGTLLSLDASTMKWTKKYLVLTDDSIYIQPHRKVGFDAPQRHKLTPNAMIFSTTLKPHSFEVVLFSESLHLASPSEKEKSDFLHILEQLIPKSTYDLNDQLQSASLERKVNAYDIELKSAKAPGVILERRGNWALAAVVSDSISRKLSKGSILSSIKGESVVLTGFESVVSKLSLWKAPLRLSFWTSPQKMGWLTMMVTESNKSWKASRAVRWERVYATVSTGVMSIYIVLKDGKSKKQVFGLYGSAVGLVAPESVSGNKNCFRVVNGIEKITLQAASYDDMMDWSTIIVHGISMENGGGILLGKAKKETANVPVDNCQQPSISCGFEHNDDRGVKSIVFAKPKAKHSPIKSKSIDSSECPPNFETLNASRSTDMTEINTTFRSLDPVDLSETMEDFANNFFMTTINDRCSKNAPKSALPLQALRVQDLSYESIESSGSVHLDEAWYEIDKASNTGSVAMSDEEVIDKYDDVNAYGHINSDDFAKLLQCNHCVGVTKGRVQKIDEFVV</sequence>
<feature type="domain" description="PH" evidence="3">
    <location>
        <begin position="21"/>
        <end position="114"/>
    </location>
</feature>
<evidence type="ECO:0000259" key="3">
    <source>
        <dbReference type="PROSITE" id="PS50003"/>
    </source>
</evidence>
<dbReference type="EMBL" id="JABMIG020000339">
    <property type="protein sequence ID" value="KAL3780733.1"/>
    <property type="molecule type" value="Genomic_DNA"/>
</dbReference>